<keyword evidence="4" id="KW-0238">DNA-binding</keyword>
<dbReference type="InterPro" id="IPR002197">
    <property type="entry name" value="HTH_Fis"/>
</dbReference>
<dbReference type="InterPro" id="IPR025943">
    <property type="entry name" value="Sigma_54_int_dom_ATP-bd_2"/>
</dbReference>
<dbReference type="Gene3D" id="3.40.50.300">
    <property type="entry name" value="P-loop containing nucleotide triphosphate hydrolases"/>
    <property type="match status" value="1"/>
</dbReference>
<dbReference type="Gene3D" id="3.40.50.10660">
    <property type="entry name" value="PrpR receptor domain-like"/>
    <property type="match status" value="1"/>
</dbReference>
<evidence type="ECO:0000259" key="6">
    <source>
        <dbReference type="PROSITE" id="PS50045"/>
    </source>
</evidence>
<keyword evidence="3" id="KW-0805">Transcription regulation</keyword>
<keyword evidence="2" id="KW-0067">ATP-binding</keyword>
<reference evidence="8 9" key="1">
    <citation type="journal article" date="2017" name="Int. J. Syst. Evol. Microbiol.">
        <title>Ramlibacter alkalitolerans sp. nov., alkali-tolerant bacterium isolated from soil of ginseng.</title>
        <authorList>
            <person name="Lee D.H."/>
            <person name="Cha C.J."/>
        </authorList>
    </citation>
    <scope>NUCLEOTIDE SEQUENCE [LARGE SCALE GENOMIC DNA]</scope>
    <source>
        <strain evidence="8 9">KACC 19305</strain>
    </source>
</reference>
<dbReference type="RefSeq" id="WP_201688234.1">
    <property type="nucleotide sequence ID" value="NZ_JAEQND010000004.1"/>
</dbReference>
<dbReference type="Gene3D" id="1.10.8.60">
    <property type="match status" value="1"/>
</dbReference>
<dbReference type="PRINTS" id="PR01590">
    <property type="entry name" value="HTHFIS"/>
</dbReference>
<gene>
    <name evidence="8" type="primary">prpR</name>
    <name evidence="8" type="ORF">JI746_07685</name>
</gene>
<accession>A0ABS1JL92</accession>
<dbReference type="Pfam" id="PF00158">
    <property type="entry name" value="Sigma54_activat"/>
    <property type="match status" value="1"/>
</dbReference>
<comment type="caution">
    <text evidence="8">The sequence shown here is derived from an EMBL/GenBank/DDBJ whole genome shotgun (WGS) entry which is preliminary data.</text>
</comment>
<dbReference type="SUPFAM" id="SSF55785">
    <property type="entry name" value="PYP-like sensor domain (PAS domain)"/>
    <property type="match status" value="1"/>
</dbReference>
<dbReference type="Proteomes" id="UP000622707">
    <property type="component" value="Unassembled WGS sequence"/>
</dbReference>
<dbReference type="NCBIfam" id="TIGR02329">
    <property type="entry name" value="propionate_PrpR"/>
    <property type="match status" value="1"/>
</dbReference>
<dbReference type="PROSITE" id="PS00688">
    <property type="entry name" value="SIGMA54_INTERACT_3"/>
    <property type="match status" value="1"/>
</dbReference>
<organism evidence="8 9">
    <name type="scientific">Ramlibacter alkalitolerans</name>
    <dbReference type="NCBI Taxonomy" id="2039631"/>
    <lineage>
        <taxon>Bacteria</taxon>
        <taxon>Pseudomonadati</taxon>
        <taxon>Pseudomonadota</taxon>
        <taxon>Betaproteobacteria</taxon>
        <taxon>Burkholderiales</taxon>
        <taxon>Comamonadaceae</taxon>
        <taxon>Ramlibacter</taxon>
    </lineage>
</organism>
<dbReference type="InterPro" id="IPR027417">
    <property type="entry name" value="P-loop_NTPase"/>
</dbReference>
<dbReference type="Pfam" id="PF06506">
    <property type="entry name" value="PrpR_N"/>
    <property type="match status" value="1"/>
</dbReference>
<dbReference type="CDD" id="cd00009">
    <property type="entry name" value="AAA"/>
    <property type="match status" value="1"/>
</dbReference>
<dbReference type="SUPFAM" id="SSF46689">
    <property type="entry name" value="Homeodomain-like"/>
    <property type="match status" value="1"/>
</dbReference>
<dbReference type="InterPro" id="IPR000014">
    <property type="entry name" value="PAS"/>
</dbReference>
<dbReference type="InterPro" id="IPR003593">
    <property type="entry name" value="AAA+_ATPase"/>
</dbReference>
<dbReference type="InterPro" id="IPR009057">
    <property type="entry name" value="Homeodomain-like_sf"/>
</dbReference>
<evidence type="ECO:0000256" key="4">
    <source>
        <dbReference type="ARBA" id="ARBA00023125"/>
    </source>
</evidence>
<dbReference type="InterPro" id="IPR010524">
    <property type="entry name" value="Sig_transdc_resp-reg_PrpR_N"/>
</dbReference>
<feature type="domain" description="PAS" evidence="7">
    <location>
        <begin position="203"/>
        <end position="256"/>
    </location>
</feature>
<dbReference type="InterPro" id="IPR002078">
    <property type="entry name" value="Sigma_54_int"/>
</dbReference>
<dbReference type="PANTHER" id="PTHR32071:SF81">
    <property type="entry name" value="PROPIONATE CATABOLISM OPERON REGULATORY PROTEIN"/>
    <property type="match status" value="1"/>
</dbReference>
<protein>
    <submittedName>
        <fullName evidence="8">Propionate catabolism operon regulatory protein PrpR</fullName>
    </submittedName>
</protein>
<evidence type="ECO:0000313" key="8">
    <source>
        <dbReference type="EMBL" id="MBL0424984.1"/>
    </source>
</evidence>
<dbReference type="Pfam" id="PF02954">
    <property type="entry name" value="HTH_8"/>
    <property type="match status" value="1"/>
</dbReference>
<dbReference type="SMART" id="SM00382">
    <property type="entry name" value="AAA"/>
    <property type="match status" value="1"/>
</dbReference>
<dbReference type="InterPro" id="IPR013767">
    <property type="entry name" value="PAS_fold"/>
</dbReference>
<dbReference type="PANTHER" id="PTHR32071">
    <property type="entry name" value="TRANSCRIPTIONAL REGULATORY PROTEIN"/>
    <property type="match status" value="1"/>
</dbReference>
<keyword evidence="1" id="KW-0547">Nucleotide-binding</keyword>
<dbReference type="EMBL" id="JAEQND010000004">
    <property type="protein sequence ID" value="MBL0424984.1"/>
    <property type="molecule type" value="Genomic_DNA"/>
</dbReference>
<dbReference type="Gene3D" id="1.10.10.60">
    <property type="entry name" value="Homeodomain-like"/>
    <property type="match status" value="1"/>
</dbReference>
<dbReference type="InterPro" id="IPR058031">
    <property type="entry name" value="AAA_lid_NorR"/>
</dbReference>
<dbReference type="Gene3D" id="3.40.50.2300">
    <property type="match status" value="1"/>
</dbReference>
<keyword evidence="9" id="KW-1185">Reference proteome</keyword>
<dbReference type="PROSITE" id="PS00675">
    <property type="entry name" value="SIGMA54_INTERACT_1"/>
    <property type="match status" value="1"/>
</dbReference>
<dbReference type="Gene3D" id="3.30.450.20">
    <property type="entry name" value="PAS domain"/>
    <property type="match status" value="1"/>
</dbReference>
<dbReference type="Pfam" id="PF00989">
    <property type="entry name" value="PAS"/>
    <property type="match status" value="1"/>
</dbReference>
<dbReference type="InterPro" id="IPR035965">
    <property type="entry name" value="PAS-like_dom_sf"/>
</dbReference>
<dbReference type="Pfam" id="PF25601">
    <property type="entry name" value="AAA_lid_14"/>
    <property type="match status" value="1"/>
</dbReference>
<dbReference type="InterPro" id="IPR012704">
    <property type="entry name" value="Sig_transdc_resp-reg_PrpR"/>
</dbReference>
<evidence type="ECO:0000313" key="9">
    <source>
        <dbReference type="Proteomes" id="UP000622707"/>
    </source>
</evidence>
<dbReference type="PROSITE" id="PS50112">
    <property type="entry name" value="PAS"/>
    <property type="match status" value="1"/>
</dbReference>
<name>A0ABS1JL92_9BURK</name>
<evidence type="ECO:0000259" key="7">
    <source>
        <dbReference type="PROSITE" id="PS50112"/>
    </source>
</evidence>
<sequence length="659" mass="72012">MTSDVFAAPPRLPRLCFLGYRHLREFSAPVIEQYRDRAEIELVDGTVSQTVALARQRVEQGLVDAFISAGANAGLLRRQVRAPVATIQLAGLDILQALITARRSSRRVGVVVYGQTLPDLEAVKNLLRLEIAQYAYQTPDDARRSVEALRAEGFSVIVGSSIVVEMAEAAGLCGLLAYSQASIRQGFEDAIELARVARMEAERHAQLGAVLHTLDDAVLAVDRSHHVIAMNPPMQRILGADTGSLLGRELSALQPELSLRETLTSGVSEGGVVLHIGRRNWVARRAPVRVRGEVVGAALTLYDARSIHEADTRLRMQQRRQQAAARHSFDDLEGQSPALLRAVASARRFARTDLTILIAGESGTGKELFAQAIHNEGTRANRPFVAVNCAAFPESLLESELFGYEEGAFTGARRGGKRGLFEAAHTGTLFLDEIGDMPTSLQTRLLRVLQEREVLRVGSAEPVPVDVRVIAATHQPLAEMVAQGRFRQDLYFRINTLRLSLPPLRERAGDVALMAERRVQRCLARLGSADSTPAALRQLMPRLQAYDWPGNVRELENICERLAVFLLQFGPGEAIDWSGLVQDCPELFGATAPMPRASAPVPLPPIAILPELPAAAADMRPSLARQALQQHGGNRQAAARALGVSRSTLWRWLQQEQAG</sequence>
<keyword evidence="5" id="KW-0804">Transcription</keyword>
<proteinExistence type="predicted"/>
<evidence type="ECO:0000256" key="5">
    <source>
        <dbReference type="ARBA" id="ARBA00023163"/>
    </source>
</evidence>
<evidence type="ECO:0000256" key="3">
    <source>
        <dbReference type="ARBA" id="ARBA00023015"/>
    </source>
</evidence>
<dbReference type="SUPFAM" id="SSF52540">
    <property type="entry name" value="P-loop containing nucleoside triphosphate hydrolases"/>
    <property type="match status" value="1"/>
</dbReference>
<evidence type="ECO:0000256" key="2">
    <source>
        <dbReference type="ARBA" id="ARBA00022840"/>
    </source>
</evidence>
<feature type="domain" description="Sigma-54 factor interaction" evidence="6">
    <location>
        <begin position="332"/>
        <end position="564"/>
    </location>
</feature>
<dbReference type="SUPFAM" id="SSF159800">
    <property type="entry name" value="PrpR receptor domain-like"/>
    <property type="match status" value="1"/>
</dbReference>
<dbReference type="PROSITE" id="PS00676">
    <property type="entry name" value="SIGMA54_INTERACT_2"/>
    <property type="match status" value="1"/>
</dbReference>
<dbReference type="InterPro" id="IPR025662">
    <property type="entry name" value="Sigma_54_int_dom_ATP-bd_1"/>
</dbReference>
<dbReference type="PROSITE" id="PS50045">
    <property type="entry name" value="SIGMA54_INTERACT_4"/>
    <property type="match status" value="1"/>
</dbReference>
<dbReference type="InterPro" id="IPR025944">
    <property type="entry name" value="Sigma_54_int_dom_CS"/>
</dbReference>
<evidence type="ECO:0000256" key="1">
    <source>
        <dbReference type="ARBA" id="ARBA00022741"/>
    </source>
</evidence>